<dbReference type="Proteomes" id="UP001153678">
    <property type="component" value="Unassembled WGS sequence"/>
</dbReference>
<evidence type="ECO:0000313" key="1">
    <source>
        <dbReference type="EMBL" id="CAI2190526.1"/>
    </source>
</evidence>
<comment type="caution">
    <text evidence="1">The sequence shown here is derived from an EMBL/GenBank/DDBJ whole genome shotgun (WGS) entry which is preliminary data.</text>
</comment>
<dbReference type="EMBL" id="CAMKVN010006635">
    <property type="protein sequence ID" value="CAI2190526.1"/>
    <property type="molecule type" value="Genomic_DNA"/>
</dbReference>
<organism evidence="1 2">
    <name type="scientific">Funneliformis geosporum</name>
    <dbReference type="NCBI Taxonomy" id="1117311"/>
    <lineage>
        <taxon>Eukaryota</taxon>
        <taxon>Fungi</taxon>
        <taxon>Fungi incertae sedis</taxon>
        <taxon>Mucoromycota</taxon>
        <taxon>Glomeromycotina</taxon>
        <taxon>Glomeromycetes</taxon>
        <taxon>Glomerales</taxon>
        <taxon>Glomeraceae</taxon>
        <taxon>Funneliformis</taxon>
    </lineage>
</organism>
<feature type="non-terminal residue" evidence="1">
    <location>
        <position position="1"/>
    </location>
</feature>
<gene>
    <name evidence="1" type="ORF">FWILDA_LOCUS14619</name>
</gene>
<proteinExistence type="predicted"/>
<reference evidence="1" key="1">
    <citation type="submission" date="2022-08" db="EMBL/GenBank/DDBJ databases">
        <authorList>
            <person name="Kallberg Y."/>
            <person name="Tangrot J."/>
            <person name="Rosling A."/>
        </authorList>
    </citation>
    <scope>NUCLEOTIDE SEQUENCE</scope>
    <source>
        <strain evidence="1">Wild A</strain>
    </source>
</reference>
<keyword evidence="2" id="KW-1185">Reference proteome</keyword>
<dbReference type="AlphaFoldDB" id="A0A9W4T2M9"/>
<protein>
    <submittedName>
        <fullName evidence="1">7397_t:CDS:1</fullName>
    </submittedName>
</protein>
<evidence type="ECO:0000313" key="2">
    <source>
        <dbReference type="Proteomes" id="UP001153678"/>
    </source>
</evidence>
<sequence>VIPVQREKRHPKHMISGKEIMISPMGPDTIFEANAIVKIPSNVPPSGKTKFMLIKNKLQIKVTFERSRHSVMIMREIVIGRNFLDDKSAADMRESMDYFSS</sequence>
<accession>A0A9W4T2M9</accession>
<name>A0A9W4T2M9_9GLOM</name>
<dbReference type="OrthoDB" id="2333384at2759"/>